<dbReference type="InterPro" id="IPR001466">
    <property type="entry name" value="Beta-lactam-related"/>
</dbReference>
<dbReference type="InterPro" id="IPR050789">
    <property type="entry name" value="Diverse_Enzym_Activities"/>
</dbReference>
<sequence>MSDQPGPMSRRGFLCGSAAVATGLAAIGPAEARPVPAGEGSLPEILAEAAQLAPLETVIVARKGEVVAERAYDGHSLTAPTNIKSASKAVVSALVGIAVDRGLLQGVDQRVAPILRSDVPGGADPRIEKITIGHLLSMQAGLRPTSGPNYGRWIASRNWVRAVLEQPFEDDPGGRMLYSTGSTHLLSAILTKVSGRSTLALARDWFAPVADFAIGGWQRDPQGIYLGGNEMAMSPRSLLAFGEVYRTGGLAADGTRIMSRAWIDRSWTARTNSRYTGDGYGYGWFLREIDGLEIRYAWGYGGQMLYIVPGLDLTVAVTSDDSPRPTTIADRDNLHNLFARIVAAVR</sequence>
<organism evidence="2 3">
    <name type="scientific">Chelatococcus caeni</name>
    <dbReference type="NCBI Taxonomy" id="1348468"/>
    <lineage>
        <taxon>Bacteria</taxon>
        <taxon>Pseudomonadati</taxon>
        <taxon>Pseudomonadota</taxon>
        <taxon>Alphaproteobacteria</taxon>
        <taxon>Hyphomicrobiales</taxon>
        <taxon>Chelatococcaceae</taxon>
        <taxon>Chelatococcus</taxon>
    </lineage>
</organism>
<gene>
    <name evidence="2" type="ORF">GGR16_003309</name>
</gene>
<evidence type="ECO:0000259" key="1">
    <source>
        <dbReference type="Pfam" id="PF00144"/>
    </source>
</evidence>
<reference evidence="2 3" key="1">
    <citation type="submission" date="2020-08" db="EMBL/GenBank/DDBJ databases">
        <title>Genomic Encyclopedia of Type Strains, Phase IV (KMG-IV): sequencing the most valuable type-strain genomes for metagenomic binning, comparative biology and taxonomic classification.</title>
        <authorList>
            <person name="Goeker M."/>
        </authorList>
    </citation>
    <scope>NUCLEOTIDE SEQUENCE [LARGE SCALE GENOMIC DNA]</scope>
    <source>
        <strain evidence="2 3">DSM 103737</strain>
    </source>
</reference>
<dbReference type="AlphaFoldDB" id="A0A840C2Q8"/>
<dbReference type="Proteomes" id="UP000577362">
    <property type="component" value="Unassembled WGS sequence"/>
</dbReference>
<dbReference type="EMBL" id="JACIEN010000004">
    <property type="protein sequence ID" value="MBB4018262.1"/>
    <property type="molecule type" value="Genomic_DNA"/>
</dbReference>
<evidence type="ECO:0000313" key="2">
    <source>
        <dbReference type="EMBL" id="MBB4018262.1"/>
    </source>
</evidence>
<dbReference type="PANTHER" id="PTHR43283">
    <property type="entry name" value="BETA-LACTAMASE-RELATED"/>
    <property type="match status" value="1"/>
</dbReference>
<feature type="domain" description="Beta-lactamase-related" evidence="1">
    <location>
        <begin position="58"/>
        <end position="330"/>
    </location>
</feature>
<proteinExistence type="predicted"/>
<dbReference type="InterPro" id="IPR012338">
    <property type="entry name" value="Beta-lactam/transpept-like"/>
</dbReference>
<keyword evidence="3" id="KW-1185">Reference proteome</keyword>
<dbReference type="SUPFAM" id="SSF56601">
    <property type="entry name" value="beta-lactamase/transpeptidase-like"/>
    <property type="match status" value="1"/>
</dbReference>
<evidence type="ECO:0000313" key="3">
    <source>
        <dbReference type="Proteomes" id="UP000577362"/>
    </source>
</evidence>
<comment type="caution">
    <text evidence="2">The sequence shown here is derived from an EMBL/GenBank/DDBJ whole genome shotgun (WGS) entry which is preliminary data.</text>
</comment>
<dbReference type="InterPro" id="IPR006311">
    <property type="entry name" value="TAT_signal"/>
</dbReference>
<dbReference type="PANTHER" id="PTHR43283:SF7">
    <property type="entry name" value="BETA-LACTAMASE-RELATED DOMAIN-CONTAINING PROTEIN"/>
    <property type="match status" value="1"/>
</dbReference>
<dbReference type="Pfam" id="PF00144">
    <property type="entry name" value="Beta-lactamase"/>
    <property type="match status" value="1"/>
</dbReference>
<dbReference type="Gene3D" id="3.40.710.10">
    <property type="entry name" value="DD-peptidase/beta-lactamase superfamily"/>
    <property type="match status" value="1"/>
</dbReference>
<accession>A0A840C2Q8</accession>
<protein>
    <submittedName>
        <fullName evidence="2">CubicO group peptidase (Beta-lactamase class C family)</fullName>
    </submittedName>
</protein>
<dbReference type="PROSITE" id="PS51318">
    <property type="entry name" value="TAT"/>
    <property type="match status" value="1"/>
</dbReference>
<name>A0A840C2Q8_9HYPH</name>